<dbReference type="EMBL" id="KZ452037">
    <property type="protein sequence ID" value="PKA49516.1"/>
    <property type="molecule type" value="Genomic_DNA"/>
</dbReference>
<name>A0A2I0A1U5_9ASPA</name>
<keyword evidence="3" id="KW-0732">Signal</keyword>
<dbReference type="PANTHER" id="PTHR33735:SF2">
    <property type="entry name" value="OS09G0468900 PROTEIN"/>
    <property type="match status" value="1"/>
</dbReference>
<accession>A0A2I0A1U5</accession>
<organism evidence="4 5">
    <name type="scientific">Apostasia shenzhenica</name>
    <dbReference type="NCBI Taxonomy" id="1088818"/>
    <lineage>
        <taxon>Eukaryota</taxon>
        <taxon>Viridiplantae</taxon>
        <taxon>Streptophyta</taxon>
        <taxon>Embryophyta</taxon>
        <taxon>Tracheophyta</taxon>
        <taxon>Spermatophyta</taxon>
        <taxon>Magnoliopsida</taxon>
        <taxon>Liliopsida</taxon>
        <taxon>Asparagales</taxon>
        <taxon>Orchidaceae</taxon>
        <taxon>Apostasioideae</taxon>
        <taxon>Apostasia</taxon>
    </lineage>
</organism>
<dbReference type="AlphaFoldDB" id="A0A2I0A1U5"/>
<sequence>MHPLFSLSLSLSLFISFSSLPAQNGSISSNSDHPLFPSMDSENNKSPQTIEEDPKPSSNAGENSSAQANTSLKFHFSLSGIPPWAKLVLGAVVLLGSIPLFRKALRIPDVKKTVEAAKEVVATAAEAMEKVVEAAEKVAEAAEKVAEEVAQVLPEGGFKEAAEKLEEIASLVDHSAEVADAILDKVEDMMEDPDENISKTIIIVDKIH</sequence>
<dbReference type="PANTHER" id="PTHR33735">
    <property type="entry name" value="EXPRESSED PROTEIN"/>
    <property type="match status" value="1"/>
</dbReference>
<gene>
    <name evidence="4" type="ORF">AXF42_Ash004056</name>
</gene>
<reference evidence="4 5" key="1">
    <citation type="journal article" date="2017" name="Nature">
        <title>The Apostasia genome and the evolution of orchids.</title>
        <authorList>
            <person name="Zhang G.Q."/>
            <person name="Liu K.W."/>
            <person name="Li Z."/>
            <person name="Lohaus R."/>
            <person name="Hsiao Y.Y."/>
            <person name="Niu S.C."/>
            <person name="Wang J.Y."/>
            <person name="Lin Y.C."/>
            <person name="Xu Q."/>
            <person name="Chen L.J."/>
            <person name="Yoshida K."/>
            <person name="Fujiwara S."/>
            <person name="Wang Z.W."/>
            <person name="Zhang Y.Q."/>
            <person name="Mitsuda N."/>
            <person name="Wang M."/>
            <person name="Liu G.H."/>
            <person name="Pecoraro L."/>
            <person name="Huang H.X."/>
            <person name="Xiao X.J."/>
            <person name="Lin M."/>
            <person name="Wu X.Y."/>
            <person name="Wu W.L."/>
            <person name="Chen Y.Y."/>
            <person name="Chang S.B."/>
            <person name="Sakamoto S."/>
            <person name="Ohme-Takagi M."/>
            <person name="Yagi M."/>
            <person name="Zeng S.J."/>
            <person name="Shen C.Y."/>
            <person name="Yeh C.M."/>
            <person name="Luo Y.B."/>
            <person name="Tsai W.C."/>
            <person name="Van de Peer Y."/>
            <person name="Liu Z.J."/>
        </authorList>
    </citation>
    <scope>NUCLEOTIDE SEQUENCE [LARGE SCALE GENOMIC DNA]</scope>
    <source>
        <strain evidence="5">cv. Shenzhen</strain>
        <tissue evidence="4">Stem</tissue>
    </source>
</reference>
<evidence type="ECO:0000313" key="5">
    <source>
        <dbReference type="Proteomes" id="UP000236161"/>
    </source>
</evidence>
<feature type="region of interest" description="Disordered" evidence="2">
    <location>
        <begin position="28"/>
        <end position="66"/>
    </location>
</feature>
<feature type="coiled-coil region" evidence="1">
    <location>
        <begin position="124"/>
        <end position="152"/>
    </location>
</feature>
<keyword evidence="1" id="KW-0175">Coiled coil</keyword>
<proteinExistence type="predicted"/>
<keyword evidence="5" id="KW-1185">Reference proteome</keyword>
<evidence type="ECO:0000313" key="4">
    <source>
        <dbReference type="EMBL" id="PKA49516.1"/>
    </source>
</evidence>
<feature type="compositionally biased region" description="Polar residues" evidence="2">
    <location>
        <begin position="40"/>
        <end position="49"/>
    </location>
</feature>
<evidence type="ECO:0000256" key="2">
    <source>
        <dbReference type="SAM" id="MobiDB-lite"/>
    </source>
</evidence>
<dbReference type="Proteomes" id="UP000236161">
    <property type="component" value="Unassembled WGS sequence"/>
</dbReference>
<evidence type="ECO:0000256" key="1">
    <source>
        <dbReference type="SAM" id="Coils"/>
    </source>
</evidence>
<protein>
    <submittedName>
        <fullName evidence="4">Uncharacterized protein</fullName>
    </submittedName>
</protein>
<feature type="signal peptide" evidence="3">
    <location>
        <begin position="1"/>
        <end position="22"/>
    </location>
</feature>
<feature type="compositionally biased region" description="Polar residues" evidence="2">
    <location>
        <begin position="56"/>
        <end position="66"/>
    </location>
</feature>
<feature type="chain" id="PRO_5014110986" evidence="3">
    <location>
        <begin position="23"/>
        <end position="208"/>
    </location>
</feature>
<evidence type="ECO:0000256" key="3">
    <source>
        <dbReference type="SAM" id="SignalP"/>
    </source>
</evidence>